<dbReference type="InterPro" id="IPR006015">
    <property type="entry name" value="Universal_stress_UspA"/>
</dbReference>
<dbReference type="CDD" id="cd00293">
    <property type="entry name" value="USP-like"/>
    <property type="match status" value="1"/>
</dbReference>
<organism evidence="3 4">
    <name type="scientific">Silvimonas amylolytica</name>
    <dbReference type="NCBI Taxonomy" id="449663"/>
    <lineage>
        <taxon>Bacteria</taxon>
        <taxon>Pseudomonadati</taxon>
        <taxon>Pseudomonadota</taxon>
        <taxon>Betaproteobacteria</taxon>
        <taxon>Neisseriales</taxon>
        <taxon>Chitinibacteraceae</taxon>
        <taxon>Silvimonas</taxon>
    </lineage>
</organism>
<dbReference type="InterPro" id="IPR006016">
    <property type="entry name" value="UspA"/>
</dbReference>
<proteinExistence type="inferred from homology"/>
<dbReference type="RefSeq" id="WP_188689345.1">
    <property type="nucleotide sequence ID" value="NZ_BMLY01000001.1"/>
</dbReference>
<feature type="domain" description="UspA" evidence="2">
    <location>
        <begin position="2"/>
        <end position="141"/>
    </location>
</feature>
<comment type="similarity">
    <text evidence="1">Belongs to the universal stress protein A family.</text>
</comment>
<dbReference type="InterPro" id="IPR014729">
    <property type="entry name" value="Rossmann-like_a/b/a_fold"/>
</dbReference>
<evidence type="ECO:0000313" key="3">
    <source>
        <dbReference type="EMBL" id="GGP25067.1"/>
    </source>
</evidence>
<keyword evidence="4" id="KW-1185">Reference proteome</keyword>
<gene>
    <name evidence="3" type="ORF">GCM10010971_08860</name>
</gene>
<dbReference type="EMBL" id="BMLY01000001">
    <property type="protein sequence ID" value="GGP25067.1"/>
    <property type="molecule type" value="Genomic_DNA"/>
</dbReference>
<dbReference type="Gene3D" id="3.40.50.620">
    <property type="entry name" value="HUPs"/>
    <property type="match status" value="1"/>
</dbReference>
<comment type="caution">
    <text evidence="3">The sequence shown here is derived from an EMBL/GenBank/DDBJ whole genome shotgun (WGS) entry which is preliminary data.</text>
</comment>
<name>A0ABQ2PHW4_9NEIS</name>
<sequence>MSTILVPVDGSATAMHAVQFAARLAQNDPSLKLQLLNVQSPNLYGSLIEGIGSTVPLHQILREQGETVLEPYVKELEGRGIAFDAQVKNGRPADVICNHARNHNALRIVMGTGGTATSNYLFGSVAYAVVAASPAAVTLIR</sequence>
<dbReference type="PANTHER" id="PTHR46268">
    <property type="entry name" value="STRESS RESPONSE PROTEIN NHAX"/>
    <property type="match status" value="1"/>
</dbReference>
<reference evidence="4" key="1">
    <citation type="journal article" date="2019" name="Int. J. Syst. Evol. Microbiol.">
        <title>The Global Catalogue of Microorganisms (GCM) 10K type strain sequencing project: providing services to taxonomists for standard genome sequencing and annotation.</title>
        <authorList>
            <consortium name="The Broad Institute Genomics Platform"/>
            <consortium name="The Broad Institute Genome Sequencing Center for Infectious Disease"/>
            <person name="Wu L."/>
            <person name="Ma J."/>
        </authorList>
    </citation>
    <scope>NUCLEOTIDE SEQUENCE [LARGE SCALE GENOMIC DNA]</scope>
    <source>
        <strain evidence="4">CGMCC 1.8860</strain>
    </source>
</reference>
<dbReference type="Proteomes" id="UP000621859">
    <property type="component" value="Unassembled WGS sequence"/>
</dbReference>
<dbReference type="PANTHER" id="PTHR46268:SF6">
    <property type="entry name" value="UNIVERSAL STRESS PROTEIN UP12"/>
    <property type="match status" value="1"/>
</dbReference>
<dbReference type="SUPFAM" id="SSF52402">
    <property type="entry name" value="Adenine nucleotide alpha hydrolases-like"/>
    <property type="match status" value="1"/>
</dbReference>
<accession>A0ABQ2PHW4</accession>
<evidence type="ECO:0000313" key="4">
    <source>
        <dbReference type="Proteomes" id="UP000621859"/>
    </source>
</evidence>
<evidence type="ECO:0000256" key="1">
    <source>
        <dbReference type="ARBA" id="ARBA00008791"/>
    </source>
</evidence>
<dbReference type="Pfam" id="PF00582">
    <property type="entry name" value="Usp"/>
    <property type="match status" value="1"/>
</dbReference>
<protein>
    <submittedName>
        <fullName evidence="3">Universal stress protein</fullName>
    </submittedName>
</protein>
<dbReference type="PRINTS" id="PR01438">
    <property type="entry name" value="UNVRSLSTRESS"/>
</dbReference>
<evidence type="ECO:0000259" key="2">
    <source>
        <dbReference type="Pfam" id="PF00582"/>
    </source>
</evidence>